<evidence type="ECO:0000313" key="11">
    <source>
        <dbReference type="Proteomes" id="UP000015103"/>
    </source>
</evidence>
<dbReference type="PRINTS" id="PR00082">
    <property type="entry name" value="GLFDHDRGNASE"/>
</dbReference>
<dbReference type="RefSeq" id="XP_073992997.1">
    <property type="nucleotide sequence ID" value="XM_074136896.1"/>
</dbReference>
<comment type="similarity">
    <text evidence="2 7 8">Belongs to the Glu/Leu/Phe/Val dehydrogenases family.</text>
</comment>
<dbReference type="InterPro" id="IPR014362">
    <property type="entry name" value="Glu_DH"/>
</dbReference>
<evidence type="ECO:0000313" key="10">
    <source>
        <dbReference type="EnsemblMetazoa" id="RPRC010807-PA"/>
    </source>
</evidence>
<evidence type="ECO:0000256" key="2">
    <source>
        <dbReference type="ARBA" id="ARBA00006382"/>
    </source>
</evidence>
<dbReference type="GeneID" id="141458636"/>
<dbReference type="HOGENOM" id="CLU_025763_1_0_1"/>
<dbReference type="InterPro" id="IPR033524">
    <property type="entry name" value="Glu/Leu/Phe/Val_DH_AS"/>
</dbReference>
<keyword evidence="11" id="KW-1185">Reference proteome</keyword>
<dbReference type="InParanoid" id="T1I3D8"/>
<dbReference type="InterPro" id="IPR046346">
    <property type="entry name" value="Aminoacid_DH-like_N_sf"/>
</dbReference>
<organism evidence="10 11">
    <name type="scientific">Rhodnius prolixus</name>
    <name type="common">Triatomid bug</name>
    <dbReference type="NCBI Taxonomy" id="13249"/>
    <lineage>
        <taxon>Eukaryota</taxon>
        <taxon>Metazoa</taxon>
        <taxon>Ecdysozoa</taxon>
        <taxon>Arthropoda</taxon>
        <taxon>Hexapoda</taxon>
        <taxon>Insecta</taxon>
        <taxon>Pterygota</taxon>
        <taxon>Neoptera</taxon>
        <taxon>Paraneoptera</taxon>
        <taxon>Hemiptera</taxon>
        <taxon>Heteroptera</taxon>
        <taxon>Panheteroptera</taxon>
        <taxon>Cimicomorpha</taxon>
        <taxon>Reduviidae</taxon>
        <taxon>Triatominae</taxon>
        <taxon>Rhodnius</taxon>
    </lineage>
</organism>
<dbReference type="EMBL" id="ACPB03002428">
    <property type="status" value="NOT_ANNOTATED_CDS"/>
    <property type="molecule type" value="Genomic_DNA"/>
</dbReference>
<dbReference type="CDD" id="cd01076">
    <property type="entry name" value="NAD_bind_1_Glu_DH"/>
    <property type="match status" value="1"/>
</dbReference>
<comment type="catalytic activity">
    <reaction evidence="5">
        <text>L-glutamate + NAD(+) + H2O = 2-oxoglutarate + NH4(+) + NADH + H(+)</text>
        <dbReference type="Rhea" id="RHEA:15133"/>
        <dbReference type="ChEBI" id="CHEBI:15377"/>
        <dbReference type="ChEBI" id="CHEBI:15378"/>
        <dbReference type="ChEBI" id="CHEBI:16810"/>
        <dbReference type="ChEBI" id="CHEBI:28938"/>
        <dbReference type="ChEBI" id="CHEBI:29985"/>
        <dbReference type="ChEBI" id="CHEBI:57540"/>
        <dbReference type="ChEBI" id="CHEBI:57945"/>
        <dbReference type="EC" id="1.4.1.3"/>
    </reaction>
</comment>
<dbReference type="Gene3D" id="3.40.50.720">
    <property type="entry name" value="NAD(P)-binding Rossmann-like Domain"/>
    <property type="match status" value="1"/>
</dbReference>
<evidence type="ECO:0000256" key="4">
    <source>
        <dbReference type="ARBA" id="ARBA00023128"/>
    </source>
</evidence>
<evidence type="ECO:0000256" key="6">
    <source>
        <dbReference type="ARBA" id="ARBA00048577"/>
    </source>
</evidence>
<keyword evidence="4" id="KW-0496">Mitochondrion</keyword>
<dbReference type="Pfam" id="PF02812">
    <property type="entry name" value="ELFV_dehydrog_N"/>
    <property type="match status" value="1"/>
</dbReference>
<dbReference type="PIRSF" id="PIRSF000185">
    <property type="entry name" value="Glu_DH"/>
    <property type="match status" value="1"/>
</dbReference>
<dbReference type="SUPFAM" id="SSF53223">
    <property type="entry name" value="Aminoacid dehydrogenase-like, N-terminal domain"/>
    <property type="match status" value="1"/>
</dbReference>
<reference evidence="10" key="1">
    <citation type="submission" date="2015-05" db="UniProtKB">
        <authorList>
            <consortium name="EnsemblMetazoa"/>
        </authorList>
    </citation>
    <scope>IDENTIFICATION</scope>
</reference>
<dbReference type="EnsemblMetazoa" id="RPRC010807-RA">
    <property type="protein sequence ID" value="RPRC010807-PA"/>
    <property type="gene ID" value="RPRC010807"/>
</dbReference>
<dbReference type="InterPro" id="IPR033922">
    <property type="entry name" value="NAD_bind_Glu_DH"/>
</dbReference>
<dbReference type="PANTHER" id="PTHR11606">
    <property type="entry name" value="GLUTAMATE DEHYDROGENASE"/>
    <property type="match status" value="1"/>
</dbReference>
<comment type="catalytic activity">
    <reaction evidence="6">
        <text>L-glutamate + NADP(+) + H2O = 2-oxoglutarate + NH4(+) + NADPH + H(+)</text>
        <dbReference type="Rhea" id="RHEA:11612"/>
        <dbReference type="ChEBI" id="CHEBI:15377"/>
        <dbReference type="ChEBI" id="CHEBI:15378"/>
        <dbReference type="ChEBI" id="CHEBI:16810"/>
        <dbReference type="ChEBI" id="CHEBI:28938"/>
        <dbReference type="ChEBI" id="CHEBI:29985"/>
        <dbReference type="ChEBI" id="CHEBI:57783"/>
        <dbReference type="ChEBI" id="CHEBI:58349"/>
        <dbReference type="EC" id="1.4.1.3"/>
    </reaction>
</comment>
<dbReference type="OMA" id="WIVDQYT"/>
<evidence type="ECO:0000256" key="8">
    <source>
        <dbReference type="RuleBase" id="RU004417"/>
    </source>
</evidence>
<dbReference type="SMART" id="SM00839">
    <property type="entry name" value="ELFV_dehydrog"/>
    <property type="match status" value="1"/>
</dbReference>
<keyword evidence="3 7" id="KW-0560">Oxidoreductase</keyword>
<evidence type="ECO:0000256" key="7">
    <source>
        <dbReference type="PIRNR" id="PIRNR000185"/>
    </source>
</evidence>
<dbReference type="Gene3D" id="3.40.50.10860">
    <property type="entry name" value="Leucine Dehydrogenase, chain A, domain 1"/>
    <property type="match status" value="1"/>
</dbReference>
<evidence type="ECO:0000256" key="3">
    <source>
        <dbReference type="ARBA" id="ARBA00023002"/>
    </source>
</evidence>
<dbReference type="Pfam" id="PF00208">
    <property type="entry name" value="ELFV_dehydrog"/>
    <property type="match status" value="1"/>
</dbReference>
<protein>
    <recommendedName>
        <fullName evidence="7">Glutamate dehydrogenase</fullName>
    </recommendedName>
</protein>
<name>T1I3D8_RHOPR</name>
<dbReference type="PROSITE" id="PS00074">
    <property type="entry name" value="GLFV_DEHYDROGENASE"/>
    <property type="match status" value="1"/>
</dbReference>
<evidence type="ECO:0000259" key="9">
    <source>
        <dbReference type="SMART" id="SM00839"/>
    </source>
</evidence>
<accession>T1I3D8</accession>
<dbReference type="Proteomes" id="UP000015103">
    <property type="component" value="Unassembled WGS sequence"/>
</dbReference>
<dbReference type="AlphaFoldDB" id="T1I3D8"/>
<proteinExistence type="inferred from homology"/>
<dbReference type="SUPFAM" id="SSF51735">
    <property type="entry name" value="NAD(P)-binding Rossmann-fold domains"/>
    <property type="match status" value="1"/>
</dbReference>
<dbReference type="GO" id="GO:0005739">
    <property type="term" value="C:mitochondrion"/>
    <property type="evidence" value="ECO:0007669"/>
    <property type="project" value="UniProtKB-SubCell"/>
</dbReference>
<dbReference type="InterPro" id="IPR006096">
    <property type="entry name" value="Glu/Leu/Phe/Val/Trp_DH_C"/>
</dbReference>
<dbReference type="STRING" id="13249.T1I3D8"/>
<dbReference type="VEuPathDB" id="VectorBase:RPRC010807"/>
<evidence type="ECO:0000256" key="1">
    <source>
        <dbReference type="ARBA" id="ARBA00004173"/>
    </source>
</evidence>
<dbReference type="GO" id="GO:0004352">
    <property type="term" value="F:glutamate dehydrogenase (NAD+) activity"/>
    <property type="evidence" value="ECO:0007669"/>
    <property type="project" value="TreeGrafter"/>
</dbReference>
<dbReference type="InterPro" id="IPR006095">
    <property type="entry name" value="Glu/Leu/Phe/Val/Trp_DH"/>
</dbReference>
<dbReference type="PANTHER" id="PTHR11606:SF7">
    <property type="entry name" value="GLUTAMATE DEHYDROGENASE"/>
    <property type="match status" value="1"/>
</dbReference>
<feature type="domain" description="Glutamate/phenylalanine/leucine/valine/L-tryptophan dehydrogenase C-terminal" evidence="9">
    <location>
        <begin position="249"/>
        <end position="536"/>
    </location>
</feature>
<dbReference type="eggNOG" id="KOG2250">
    <property type="taxonomic scope" value="Eukaryota"/>
</dbReference>
<sequence>MRYLVRKVNSVNYQILQKCLFSASAKEEITHEIPKHLLKLEDEEDPSFFQMVEYNVHKAIKSLIPKFRKSIAERVHLPESEHTKRINAIIKIILACNSIVKLNFPIKRDNGEYDIIEGFRVHHCTHRMPTKGGIRYASEVNADEVKALAALMTWKNSLLSVPFGGAKGGIKIDPKKFSEAELERITRRYALELIKRNVVGPGIDVPAPDVNTSPREMSWFVDTYIKTLGMTNINAGGIITGKPLFLGGINGRLSATGRGCWVATELFMNQKPLMDEIGISPGLKDKTVIIQGFGNVGYFSARYFERAGCKIIGIMDIEGGIFNEKGIKSEDAIKHRMKTKSLLGLSGCKDVAKNELLFEKCDILVPAAQEKQILKSNADKIQTKVICEGANGPTTPAADKILLKKKILMIPDIYANAGGVTVSYFEWLKNINHVSYGKLQFGYEMEHTRLLMESVGDSLKAGLGKEIKVEPNEAFKKMIISASEKDIVNYSLGFSMYKAGQALYETAKEHKTGIDLRAAAYMMAVFKVYKVYEEAGLAY</sequence>
<dbReference type="EMBL" id="ACPB03002427">
    <property type="status" value="NOT_ANNOTATED_CDS"/>
    <property type="molecule type" value="Genomic_DNA"/>
</dbReference>
<dbReference type="InterPro" id="IPR036291">
    <property type="entry name" value="NAD(P)-bd_dom_sf"/>
</dbReference>
<dbReference type="InterPro" id="IPR006097">
    <property type="entry name" value="Glu/Leu/Phe/Val/Trp_DH_dimer"/>
</dbReference>
<dbReference type="GO" id="GO:0006538">
    <property type="term" value="P:L-glutamate catabolic process"/>
    <property type="evidence" value="ECO:0007669"/>
    <property type="project" value="TreeGrafter"/>
</dbReference>
<dbReference type="Gene3D" id="1.10.287.140">
    <property type="match status" value="1"/>
</dbReference>
<evidence type="ECO:0000256" key="5">
    <source>
        <dbReference type="ARBA" id="ARBA00047867"/>
    </source>
</evidence>
<dbReference type="FunFam" id="3.40.50.720:FF:000100">
    <property type="entry name" value="Glutamate dehydrogenase 1, mitochondrial"/>
    <property type="match status" value="1"/>
</dbReference>
<comment type="subcellular location">
    <subcellularLocation>
        <location evidence="1">Mitochondrion</location>
    </subcellularLocation>
</comment>